<dbReference type="EMBL" id="ANIY01000944">
    <property type="protein sequence ID" value="ETP50680.1"/>
    <property type="molecule type" value="Genomic_DNA"/>
</dbReference>
<feature type="compositionally biased region" description="Polar residues" evidence="1">
    <location>
        <begin position="212"/>
        <end position="228"/>
    </location>
</feature>
<accession>W2ZUI1</accession>
<evidence type="ECO:0008006" key="4">
    <source>
        <dbReference type="Google" id="ProtNLM"/>
    </source>
</evidence>
<feature type="non-terminal residue" evidence="2">
    <location>
        <position position="404"/>
    </location>
</feature>
<sequence>MARIRSTGRQKPAPTPHDVDFRHLWRQLREAGWDSRRPKGLETDWKYMKPGASADGTVGVDIFVGEAAVVAYVIEAGLLVAEDEADGNGHKDEGQSHSEDEGQHEEQDNEDGELTEDLVRASQINTSVELSQRTMDAMFGSPTPSEVALSQGAVARAFDLVQDDVSEPDILNGVSQLQHLSGASGAERVDSDVPEARQLRPRRQFKPDVNYVEQNECPSDYEQLSSGESDGDVISDNDDDRAEPRRIDEDDDVISDTDALELDEAFLASLSIVDDAELTREAVARRQEVLRTMSWTEPSSNFEFADAYAGLTGEEAAPVAELRSRCHSPLETFFFFAPKSMWINICEETNRYCAQQILPRAERIRAMQTGRRGTPTETVKQIRRRLRMKPAYATHELLHVIGLL</sequence>
<feature type="region of interest" description="Disordered" evidence="1">
    <location>
        <begin position="84"/>
        <end position="113"/>
    </location>
</feature>
<proteinExistence type="predicted"/>
<gene>
    <name evidence="2" type="ORF">F442_04037</name>
</gene>
<dbReference type="PANTHER" id="PTHR37069">
    <property type="entry name" value="DDE_TNP_1_7 DOMAIN-CONTAINING PROTEIN"/>
    <property type="match status" value="1"/>
</dbReference>
<dbReference type="Proteomes" id="UP000018948">
    <property type="component" value="Unassembled WGS sequence"/>
</dbReference>
<evidence type="ECO:0000313" key="3">
    <source>
        <dbReference type="Proteomes" id="UP000018948"/>
    </source>
</evidence>
<feature type="region of interest" description="Disordered" evidence="1">
    <location>
        <begin position="180"/>
        <end position="251"/>
    </location>
</feature>
<comment type="caution">
    <text evidence="2">The sequence shown here is derived from an EMBL/GenBank/DDBJ whole genome shotgun (WGS) entry which is preliminary data.</text>
</comment>
<dbReference type="OrthoDB" id="7790830at2759"/>
<feature type="compositionally biased region" description="Basic and acidic residues" evidence="1">
    <location>
        <begin position="187"/>
        <end position="198"/>
    </location>
</feature>
<protein>
    <recommendedName>
        <fullName evidence="4">PiggyBac transposable element-derived protein domain-containing protein</fullName>
    </recommendedName>
</protein>
<name>W2ZUI1_PHYNI</name>
<feature type="compositionally biased region" description="Basic and acidic residues" evidence="1">
    <location>
        <begin position="87"/>
        <end position="106"/>
    </location>
</feature>
<reference evidence="2 3" key="1">
    <citation type="submission" date="2013-11" db="EMBL/GenBank/DDBJ databases">
        <title>The Genome Sequence of Phytophthora parasitica P10297.</title>
        <authorList>
            <consortium name="The Broad Institute Genomics Platform"/>
            <person name="Russ C."/>
            <person name="Tyler B."/>
            <person name="Panabieres F."/>
            <person name="Shan W."/>
            <person name="Tripathy S."/>
            <person name="Grunwald N."/>
            <person name="Machado M."/>
            <person name="Johnson C.S."/>
            <person name="Walker B."/>
            <person name="Young S.K."/>
            <person name="Zeng Q."/>
            <person name="Gargeya S."/>
            <person name="Fitzgerald M."/>
            <person name="Haas B."/>
            <person name="Abouelleil A."/>
            <person name="Allen A.W."/>
            <person name="Alvarado L."/>
            <person name="Arachchi H.M."/>
            <person name="Berlin A.M."/>
            <person name="Chapman S.B."/>
            <person name="Gainer-Dewar J."/>
            <person name="Goldberg J."/>
            <person name="Griggs A."/>
            <person name="Gujja S."/>
            <person name="Hansen M."/>
            <person name="Howarth C."/>
            <person name="Imamovic A."/>
            <person name="Ireland A."/>
            <person name="Larimer J."/>
            <person name="McCowan C."/>
            <person name="Murphy C."/>
            <person name="Pearson M."/>
            <person name="Poon T.W."/>
            <person name="Priest M."/>
            <person name="Roberts A."/>
            <person name="Saif S."/>
            <person name="Shea T."/>
            <person name="Sisk P."/>
            <person name="Sykes S."/>
            <person name="Wortman J."/>
            <person name="Nusbaum C."/>
            <person name="Birren B."/>
        </authorList>
    </citation>
    <scope>NUCLEOTIDE SEQUENCE [LARGE SCALE GENOMIC DNA]</scope>
    <source>
        <strain evidence="2 3">P10297</strain>
    </source>
</reference>
<dbReference type="AlphaFoldDB" id="W2ZUI1"/>
<evidence type="ECO:0000313" key="2">
    <source>
        <dbReference type="EMBL" id="ETP50680.1"/>
    </source>
</evidence>
<feature type="compositionally biased region" description="Acidic residues" evidence="1">
    <location>
        <begin position="229"/>
        <end position="241"/>
    </location>
</feature>
<dbReference type="PANTHER" id="PTHR37069:SF2">
    <property type="entry name" value="PIGGYBAC TRANSPOSABLE ELEMENT-DERIVED PROTEIN DOMAIN-CONTAINING PROTEIN"/>
    <property type="match status" value="1"/>
</dbReference>
<evidence type="ECO:0000256" key="1">
    <source>
        <dbReference type="SAM" id="MobiDB-lite"/>
    </source>
</evidence>
<feature type="region of interest" description="Disordered" evidence="1">
    <location>
        <begin position="1"/>
        <end position="20"/>
    </location>
</feature>
<organism evidence="2 3">
    <name type="scientific">Phytophthora nicotianae P10297</name>
    <dbReference type="NCBI Taxonomy" id="1317064"/>
    <lineage>
        <taxon>Eukaryota</taxon>
        <taxon>Sar</taxon>
        <taxon>Stramenopiles</taxon>
        <taxon>Oomycota</taxon>
        <taxon>Peronosporomycetes</taxon>
        <taxon>Peronosporales</taxon>
        <taxon>Peronosporaceae</taxon>
        <taxon>Phytophthora</taxon>
    </lineage>
</organism>